<reference evidence="2 3" key="1">
    <citation type="submission" date="2011-08" db="EMBL/GenBank/DDBJ databases">
        <title>The Genome Sequence of Clostridium orbiscindens 1_3_50AFAA.</title>
        <authorList>
            <consortium name="The Broad Institute Genome Sequencing Platform"/>
            <person name="Earl A."/>
            <person name="Ward D."/>
            <person name="Feldgarden M."/>
            <person name="Gevers D."/>
            <person name="Daigneault M."/>
            <person name="Strauss J."/>
            <person name="Allen-Vercoe E."/>
            <person name="Young S.K."/>
            <person name="Zeng Q."/>
            <person name="Gargeya S."/>
            <person name="Fitzgerald M."/>
            <person name="Haas B."/>
            <person name="Abouelleil A."/>
            <person name="Alvarado L."/>
            <person name="Arachchi H.M."/>
            <person name="Berlin A."/>
            <person name="Brown A."/>
            <person name="Chapman S.B."/>
            <person name="Chen Z."/>
            <person name="Dunbar C."/>
            <person name="Freedman E."/>
            <person name="Gearin G."/>
            <person name="Gellesch M."/>
            <person name="Goldberg J."/>
            <person name="Griggs A."/>
            <person name="Gujja S."/>
            <person name="Heiman D."/>
            <person name="Howarth C."/>
            <person name="Larson L."/>
            <person name="Lui A."/>
            <person name="MacDonald P.J.P."/>
            <person name="Montmayeur A."/>
            <person name="Murphy C."/>
            <person name="Neiman D."/>
            <person name="Pearson M."/>
            <person name="Priest M."/>
            <person name="Roberts A."/>
            <person name="Saif S."/>
            <person name="Shea T."/>
            <person name="Shenoy N."/>
            <person name="Sisk P."/>
            <person name="Stolte C."/>
            <person name="Sykes S."/>
            <person name="Wortman J."/>
            <person name="Nusbaum C."/>
            <person name="Birren B."/>
        </authorList>
    </citation>
    <scope>NUCLEOTIDE SEQUENCE [LARGE SCALE GENOMIC DNA]</scope>
    <source>
        <strain evidence="2 3">1_3_50AFAA</strain>
    </source>
</reference>
<dbReference type="EMBL" id="ADLO01000102">
    <property type="protein sequence ID" value="KGF53824.1"/>
    <property type="molecule type" value="Genomic_DNA"/>
</dbReference>
<name>A0A096D8H5_FLAPL</name>
<dbReference type="InterPro" id="IPR010690">
    <property type="entry name" value="YqfD"/>
</dbReference>
<dbReference type="Proteomes" id="UP000029585">
    <property type="component" value="Unassembled WGS sequence"/>
</dbReference>
<keyword evidence="3" id="KW-1185">Reference proteome</keyword>
<comment type="caution">
    <text evidence="2">The sequence shown here is derived from an EMBL/GenBank/DDBJ whole genome shotgun (WGS) entry which is preliminary data.</text>
</comment>
<keyword evidence="1" id="KW-0472">Membrane</keyword>
<protein>
    <submittedName>
        <fullName evidence="2">Sporulation protein YqfD</fullName>
    </submittedName>
</protein>
<dbReference type="AlphaFoldDB" id="A0A096D8H5"/>
<dbReference type="PATRIC" id="fig|742738.3.peg.3464"/>
<evidence type="ECO:0000256" key="1">
    <source>
        <dbReference type="SAM" id="Phobius"/>
    </source>
</evidence>
<evidence type="ECO:0000313" key="3">
    <source>
        <dbReference type="Proteomes" id="UP000029585"/>
    </source>
</evidence>
<dbReference type="eggNOG" id="COG0561">
    <property type="taxonomic scope" value="Bacteria"/>
</dbReference>
<dbReference type="HOGENOM" id="CLU_050521_1_0_9"/>
<dbReference type="PIRSF" id="PIRSF029895">
    <property type="entry name" value="SpoIV"/>
    <property type="match status" value="1"/>
</dbReference>
<organism evidence="2 3">
    <name type="scientific">Flavonifractor plautii 1_3_50AFAA</name>
    <dbReference type="NCBI Taxonomy" id="742738"/>
    <lineage>
        <taxon>Bacteria</taxon>
        <taxon>Bacillati</taxon>
        <taxon>Bacillota</taxon>
        <taxon>Clostridia</taxon>
        <taxon>Eubacteriales</taxon>
        <taxon>Oscillospiraceae</taxon>
        <taxon>Flavonifractor</taxon>
    </lineage>
</organism>
<dbReference type="Pfam" id="PF06898">
    <property type="entry name" value="YqfD"/>
    <property type="match status" value="1"/>
</dbReference>
<keyword evidence="1" id="KW-1133">Transmembrane helix</keyword>
<dbReference type="RefSeq" id="WP_044942768.1">
    <property type="nucleotide sequence ID" value="NZ_KN174166.1"/>
</dbReference>
<feature type="transmembrane region" description="Helical" evidence="1">
    <location>
        <begin position="89"/>
        <end position="110"/>
    </location>
</feature>
<keyword evidence="1" id="KW-0812">Transmembrane</keyword>
<evidence type="ECO:0000313" key="2">
    <source>
        <dbReference type="EMBL" id="KGF53824.1"/>
    </source>
</evidence>
<sequence>MLKRMVNALRGSVRLEVSGAFPERFLNLCAQRGIVFWNVEWLEATRLRLTVTRQGSGPARALGDKVLCTVVLAEQSGVPFFLGRFRRRYALLVGLALSLTAVCVLSQFVLTIEVEGNEAVSTAEILTELRRQGLRPGVYGPGLDEGTISSAALLGLPELAWMSVNLHGTRAEVLVREAVPAPEVDDEEQVGSIVARSSGIVTHIEPLSGEALVAQGDTVLAGEVLISGAVTLDAPQYSELENLGQILVRAQGQVFARTWHTMTASIPLEAQVKSYTGEKASRWTLSILGHRIDFFGKSGISFPGYDKITDTWALTLPGGREMPLALSRETCRAYTLAAAPVDADAAERLLEERLLEALRARLGDGEVVHTSFSSAQRDGRLEVTLQAECTEEIGRFVPLESITEENEAEP</sequence>
<proteinExistence type="predicted"/>
<accession>A0A096D8H5</accession>
<gene>
    <name evidence="2" type="ORF">HMPREF9460_03365</name>
</gene>